<gene>
    <name evidence="3" type="ORF">GX570_11165</name>
</gene>
<reference evidence="3 4" key="1">
    <citation type="journal article" date="2020" name="Biotechnol. Biofuels">
        <title>New insights from the biogas microbiome by comprehensive genome-resolved metagenomics of nearly 1600 species originating from multiple anaerobic digesters.</title>
        <authorList>
            <person name="Campanaro S."/>
            <person name="Treu L."/>
            <person name="Rodriguez-R L.M."/>
            <person name="Kovalovszki A."/>
            <person name="Ziels R.M."/>
            <person name="Maus I."/>
            <person name="Zhu X."/>
            <person name="Kougias P.G."/>
            <person name="Basile A."/>
            <person name="Luo G."/>
            <person name="Schluter A."/>
            <person name="Konstantinidis K.T."/>
            <person name="Angelidaki I."/>
        </authorList>
    </citation>
    <scope>NUCLEOTIDE SEQUENCE [LARGE SCALE GENOMIC DNA]</scope>
    <source>
        <strain evidence="3">AS06rmzACSIP_235</strain>
    </source>
</reference>
<feature type="coiled-coil region" evidence="1">
    <location>
        <begin position="90"/>
        <end position="121"/>
    </location>
</feature>
<organism evidence="3 4">
    <name type="scientific">Corynebacterium marinum</name>
    <dbReference type="NCBI Taxonomy" id="349751"/>
    <lineage>
        <taxon>Bacteria</taxon>
        <taxon>Bacillati</taxon>
        <taxon>Actinomycetota</taxon>
        <taxon>Actinomycetes</taxon>
        <taxon>Mycobacteriales</taxon>
        <taxon>Corynebacteriaceae</taxon>
        <taxon>Corynebacterium</taxon>
    </lineage>
</organism>
<keyword evidence="2" id="KW-1133">Transmembrane helix</keyword>
<keyword evidence="1" id="KW-0175">Coiled coil</keyword>
<evidence type="ECO:0000313" key="3">
    <source>
        <dbReference type="EMBL" id="NLF91885.1"/>
    </source>
</evidence>
<evidence type="ECO:0000313" key="4">
    <source>
        <dbReference type="Proteomes" id="UP000523614"/>
    </source>
</evidence>
<feature type="transmembrane region" description="Helical" evidence="2">
    <location>
        <begin position="12"/>
        <end position="32"/>
    </location>
</feature>
<keyword evidence="2" id="KW-0472">Membrane</keyword>
<keyword evidence="2" id="KW-0812">Transmembrane</keyword>
<name>A0A847HF39_9CORY</name>
<accession>A0A847HF39</accession>
<evidence type="ECO:0000256" key="1">
    <source>
        <dbReference type="SAM" id="Coils"/>
    </source>
</evidence>
<protein>
    <submittedName>
        <fullName evidence="3">Uncharacterized protein</fullName>
    </submittedName>
</protein>
<proteinExistence type="predicted"/>
<evidence type="ECO:0000256" key="2">
    <source>
        <dbReference type="SAM" id="Phobius"/>
    </source>
</evidence>
<sequence length="157" mass="16703">MAGLRTHVTRYGTVRVLVLLGIAVLLLAGVVLAVAEQALVLVPVLLLLGCIAVLVVHDGRSLRKLHQKQNRIQALVAATSAQARPSDHRVDAVLAALEQARSDLAAQKDEHEAALGRMRERAGHTNAQFEWLVEQLGQLRADADGPAPQGRAGAGPE</sequence>
<dbReference type="AlphaFoldDB" id="A0A847HF39"/>
<dbReference type="EMBL" id="JAAYYP010000408">
    <property type="protein sequence ID" value="NLF91885.1"/>
    <property type="molecule type" value="Genomic_DNA"/>
</dbReference>
<comment type="caution">
    <text evidence="3">The sequence shown here is derived from an EMBL/GenBank/DDBJ whole genome shotgun (WGS) entry which is preliminary data.</text>
</comment>
<dbReference type="Proteomes" id="UP000523614">
    <property type="component" value="Unassembled WGS sequence"/>
</dbReference>
<feature type="transmembrane region" description="Helical" evidence="2">
    <location>
        <begin position="38"/>
        <end position="56"/>
    </location>
</feature>